<dbReference type="Proteomes" id="UP000285478">
    <property type="component" value="Chromosome"/>
</dbReference>
<organism evidence="2 3">
    <name type="scientific">Hydrogenovibrio thermophilus</name>
    <dbReference type="NCBI Taxonomy" id="265883"/>
    <lineage>
        <taxon>Bacteria</taxon>
        <taxon>Pseudomonadati</taxon>
        <taxon>Pseudomonadota</taxon>
        <taxon>Gammaproteobacteria</taxon>
        <taxon>Thiotrichales</taxon>
        <taxon>Piscirickettsiaceae</taxon>
        <taxon>Hydrogenovibrio</taxon>
    </lineage>
</organism>
<feature type="compositionally biased region" description="Polar residues" evidence="1">
    <location>
        <begin position="27"/>
        <end position="37"/>
    </location>
</feature>
<dbReference type="AlphaFoldDB" id="A0A410H304"/>
<evidence type="ECO:0000313" key="2">
    <source>
        <dbReference type="EMBL" id="QAB15309.1"/>
    </source>
</evidence>
<dbReference type="RefSeq" id="WP_128384830.1">
    <property type="nucleotide sequence ID" value="NZ_CP035033.1"/>
</dbReference>
<feature type="region of interest" description="Disordered" evidence="1">
    <location>
        <begin position="1"/>
        <end position="68"/>
    </location>
</feature>
<evidence type="ECO:0000313" key="3">
    <source>
        <dbReference type="Proteomes" id="UP000285478"/>
    </source>
</evidence>
<evidence type="ECO:0000256" key="1">
    <source>
        <dbReference type="SAM" id="MobiDB-lite"/>
    </source>
</evidence>
<sequence length="68" mass="7568">MTTQNTTASKLTDSLRRAKTTQEKPASKTTATPSRQKTPAKPVVKKPASKEESTERVKPMISKRVWPD</sequence>
<proteinExistence type="predicted"/>
<reference evidence="2 3" key="1">
    <citation type="journal article" date="2018" name="Environ. Microbiol.">
        <title>Genomes of ubiquitous marine and hypersaline Hydrogenovibrio, Thiomicrorhabdus and Thiomicrospira spp. encode a diversity of mechanisms to sustain chemolithoautotrophy in heterogeneous environments.</title>
        <authorList>
            <person name="Scott K.M."/>
            <person name="Williams J."/>
            <person name="Porter C.M.B."/>
            <person name="Russel S."/>
            <person name="Harmer T.L."/>
            <person name="Paul J.H."/>
            <person name="Antonen K.M."/>
            <person name="Bridges M.K."/>
            <person name="Camper G.J."/>
            <person name="Campla C.K."/>
            <person name="Casella L.G."/>
            <person name="Chase E."/>
            <person name="Conrad J.W."/>
            <person name="Cruz M.C."/>
            <person name="Dunlap D.S."/>
            <person name="Duran L."/>
            <person name="Fahsbender E.M."/>
            <person name="Goldsmith D.B."/>
            <person name="Keeley R.F."/>
            <person name="Kondoff M.R."/>
            <person name="Kussy B.I."/>
            <person name="Lane M.K."/>
            <person name="Lawler S."/>
            <person name="Leigh B.A."/>
            <person name="Lewis C."/>
            <person name="Lostal L.M."/>
            <person name="Marking D."/>
            <person name="Mancera P.A."/>
            <person name="McClenthan E.C."/>
            <person name="McIntyre E.A."/>
            <person name="Mine J.A."/>
            <person name="Modi S."/>
            <person name="Moore B.D."/>
            <person name="Morgan W.A."/>
            <person name="Nelson K.M."/>
            <person name="Nguyen K.N."/>
            <person name="Ogburn N."/>
            <person name="Parrino D.G."/>
            <person name="Pedapudi A.D."/>
            <person name="Pelham R.P."/>
            <person name="Preece A.M."/>
            <person name="Rampersad E.A."/>
            <person name="Richardson J.C."/>
            <person name="Rodgers C.M."/>
            <person name="Schaffer B.L."/>
            <person name="Sheridan N.E."/>
            <person name="Solone M.R."/>
            <person name="Staley Z.R."/>
            <person name="Tabuchi M."/>
            <person name="Waide R.J."/>
            <person name="Wanjugi P.W."/>
            <person name="Young S."/>
            <person name="Clum A."/>
            <person name="Daum C."/>
            <person name="Huntemann M."/>
            <person name="Ivanova N."/>
            <person name="Kyrpides N."/>
            <person name="Mikhailova N."/>
            <person name="Palaniappan K."/>
            <person name="Pillay M."/>
            <person name="Reddy T.B.K."/>
            <person name="Shapiro N."/>
            <person name="Stamatis D."/>
            <person name="Varghese N."/>
            <person name="Woyke T."/>
            <person name="Boden R."/>
            <person name="Freyermuth S.K."/>
            <person name="Kerfeld C.A."/>
        </authorList>
    </citation>
    <scope>NUCLEOTIDE SEQUENCE [LARGE SCALE GENOMIC DNA]</scope>
    <source>
        <strain evidence="2 3">JR-2</strain>
    </source>
</reference>
<dbReference type="EMBL" id="CP035033">
    <property type="protein sequence ID" value="QAB15309.1"/>
    <property type="molecule type" value="Genomic_DNA"/>
</dbReference>
<dbReference type="KEGG" id="htr:EPV75_06320"/>
<gene>
    <name evidence="2" type="ORF">EPV75_06320</name>
</gene>
<protein>
    <submittedName>
        <fullName evidence="2">Uncharacterized protein</fullName>
    </submittedName>
</protein>
<accession>A0A410H304</accession>
<feature type="compositionally biased region" description="Polar residues" evidence="1">
    <location>
        <begin position="1"/>
        <end position="12"/>
    </location>
</feature>
<feature type="compositionally biased region" description="Basic and acidic residues" evidence="1">
    <location>
        <begin position="13"/>
        <end position="26"/>
    </location>
</feature>
<name>A0A410H304_9GAMM</name>
<keyword evidence="3" id="KW-1185">Reference proteome</keyword>
<feature type="compositionally biased region" description="Basic and acidic residues" evidence="1">
    <location>
        <begin position="48"/>
        <end position="58"/>
    </location>
</feature>